<dbReference type="SMART" id="SM00487">
    <property type="entry name" value="DEXDc"/>
    <property type="match status" value="1"/>
</dbReference>
<evidence type="ECO:0000256" key="2">
    <source>
        <dbReference type="ARBA" id="ARBA00022840"/>
    </source>
</evidence>
<dbReference type="InterPro" id="IPR018973">
    <property type="entry name" value="MZB"/>
</dbReference>
<comment type="caution">
    <text evidence="6">The sequence shown here is derived from an EMBL/GenBank/DDBJ whole genome shotgun (WGS) entry which is preliminary data.</text>
</comment>
<evidence type="ECO:0000256" key="3">
    <source>
        <dbReference type="SAM" id="MobiDB-lite"/>
    </source>
</evidence>
<dbReference type="GO" id="GO:0043138">
    <property type="term" value="F:3'-5' DNA helicase activity"/>
    <property type="evidence" value="ECO:0007669"/>
    <property type="project" value="TreeGrafter"/>
</dbReference>
<dbReference type="PROSITE" id="PS51192">
    <property type="entry name" value="HELICASE_ATP_BIND_1"/>
    <property type="match status" value="1"/>
</dbReference>
<keyword evidence="2" id="KW-0067">ATP-binding</keyword>
<name>A0A844AZI9_9BURK</name>
<dbReference type="GO" id="GO:0006289">
    <property type="term" value="P:nucleotide-excision repair"/>
    <property type="evidence" value="ECO:0007669"/>
    <property type="project" value="TreeGrafter"/>
</dbReference>
<dbReference type="GO" id="GO:0005524">
    <property type="term" value="F:ATP binding"/>
    <property type="evidence" value="ECO:0007669"/>
    <property type="project" value="UniProtKB-KW"/>
</dbReference>
<dbReference type="SMART" id="SM00490">
    <property type="entry name" value="HELICc"/>
    <property type="match status" value="1"/>
</dbReference>
<evidence type="ECO:0000259" key="5">
    <source>
        <dbReference type="PROSITE" id="PS51194"/>
    </source>
</evidence>
<dbReference type="Pfam" id="PF09369">
    <property type="entry name" value="MZB"/>
    <property type="match status" value="1"/>
</dbReference>
<protein>
    <submittedName>
        <fullName evidence="6">DEAD/DEAH box helicase</fullName>
    </submittedName>
</protein>
<dbReference type="EMBL" id="WJBU01000003">
    <property type="protein sequence ID" value="MRD46472.1"/>
    <property type="molecule type" value="Genomic_DNA"/>
</dbReference>
<keyword evidence="1" id="KW-0547">Nucleotide-binding</keyword>
<dbReference type="GO" id="GO:0003676">
    <property type="term" value="F:nucleic acid binding"/>
    <property type="evidence" value="ECO:0007669"/>
    <property type="project" value="InterPro"/>
</dbReference>
<gene>
    <name evidence="6" type="ORF">GHT07_04240</name>
</gene>
<proteinExistence type="predicted"/>
<dbReference type="SUPFAM" id="SSF52540">
    <property type="entry name" value="P-loop containing nucleoside triphosphate hydrolases"/>
    <property type="match status" value="2"/>
</dbReference>
<dbReference type="InterPro" id="IPR027417">
    <property type="entry name" value="P-loop_NTPase"/>
</dbReference>
<dbReference type="InterPro" id="IPR011545">
    <property type="entry name" value="DEAD/DEAH_box_helicase_dom"/>
</dbReference>
<dbReference type="Pfam" id="PF00271">
    <property type="entry name" value="Helicase_C"/>
    <property type="match status" value="1"/>
</dbReference>
<evidence type="ECO:0000256" key="1">
    <source>
        <dbReference type="ARBA" id="ARBA00022741"/>
    </source>
</evidence>
<feature type="compositionally biased region" description="Acidic residues" evidence="3">
    <location>
        <begin position="1323"/>
        <end position="1343"/>
    </location>
</feature>
<evidence type="ECO:0000313" key="6">
    <source>
        <dbReference type="EMBL" id="MRD46472.1"/>
    </source>
</evidence>
<evidence type="ECO:0000313" key="7">
    <source>
        <dbReference type="Proteomes" id="UP000487350"/>
    </source>
</evidence>
<accession>A0A844AZI9</accession>
<dbReference type="PANTHER" id="PTHR47957:SF3">
    <property type="entry name" value="ATP-DEPENDENT HELICASE HRQ1"/>
    <property type="match status" value="1"/>
</dbReference>
<dbReference type="PANTHER" id="PTHR47957">
    <property type="entry name" value="ATP-DEPENDENT HELICASE HRQ1"/>
    <property type="match status" value="1"/>
</dbReference>
<dbReference type="InterPro" id="IPR001650">
    <property type="entry name" value="Helicase_C-like"/>
</dbReference>
<keyword evidence="6" id="KW-0347">Helicase</keyword>
<feature type="domain" description="Helicase ATP-binding" evidence="4">
    <location>
        <begin position="104"/>
        <end position="402"/>
    </location>
</feature>
<dbReference type="Gene3D" id="3.40.50.300">
    <property type="entry name" value="P-loop containing nucleotide triphosphate hydrolases"/>
    <property type="match status" value="2"/>
</dbReference>
<dbReference type="PROSITE" id="PS51194">
    <property type="entry name" value="HELICASE_CTER"/>
    <property type="match status" value="1"/>
</dbReference>
<sequence length="1851" mass="205445">MNLTMGQVADQLKEALIEYIEATYHIAEPAILDQRRQLLEQLGVVHQAPYLESTPRYQTGEKFRQIKGLHAAALKAFETLSKPNAKGRTLLYDPPYTHQSQAIRETLVNGKNLLITTGTGSGKTESFLMPVLGKFAHEASQKPDVFAGQPGVRAMILYPMNALVNDQLGRLRAIFGDPRLVDQFMTLAGRPPRFARYTSRTPYAGVRRKSKDQERLRPIGKFYVDALERAKEDTEDGETARKLIEELSSRGKWPAKPDLERWYLGPNGRFWQNKNGEFIRAVTLPGDSELITRHEVQAAAPDLLVTNYSMLEYMLMRPIERSIFDQTREWLVRSPQERFLLILDEAHLYRGAGGAEVGLLIRRLRDRLNIPADRLQVICATASFKDADSGKTFAGQLTGTDPASFISVQGDLRLWEGQGVGTITDAELFASVDMEAFYSENPASRLTAIRPILGLRRREPVEGEDPERTLYSALKDYAPLALLVNSTMKQALAVNGLGSLIFPGAEKSLADRAVTTLASLASAARTDPNEPSLLPCRVHTFFRGLRGLWACMDPNCTSIPESQRGGSIGKLYAQPRDLCECNARVLSYFTCRVCGSSYARGYTADPERPDTVWPEQGSELRVAGDEIAELHELDLLLVPPREMSGVEPTTFDLTTGQLNPALESVRERLVFLARERTDSDGGDDEDEDGPYIASKGTFGRCAMCERGSNQGRSPVQDHETKGDQPFQVLVNKQIQVQPPAPQHATKFAPLRGRKVLAFSDSRQVAARLAPYLQMFSARDSLRPLIVRGWRRLSQISNFQLQLRDVYAAVLLSAHELDVRLRPELRDTESFSSYGMVGEQVEQGVLDSDSELKALCVELRSSDIPPRALLIDLISTMRDRSLGLEPLALASIVERTDKAKPVLELPHVPGVTETDEDKIQLARAWLREWSRAGFNLPGFMDITWFEAASDKKIKVTTLTGKFQKFLRRLPNAGAKKIVKEKWLPALLRIFAEDQGGRWRLNGNHLALTLGGQWVRCEDCKSVHRPVRLLHVCLDCGRDSVKPLDPDNDQVFAKRKGFYRRGVLVALTEKPEAPVSLVAAEHTAQLNSAEHDDVFSKAEENELLFQDIQVPIPDRRQAPSAIDVLSSTTTMEVGIDIGQLPAVALRNMPPSRANYQQRAGRAGRRANAIATVVAFGGSDTHDEHFFDKPAEMIAGDVVDPTLTMNNPDIAKRHVRAFLLQRYHQDKIPEVPANANGDLYSVLGKVGDFKSNTGIINRADFEGWLREHETELRARVHGWLPEGDKQLGPAEAQGIVNSMVVDVLRAIDDALMDDEPPPPRGKASQEDEEEDESQFLEAPPEEDDENPQPPKSHSRQLLDTLLAHGVLPRYAFPTDVATFHVFDRTNSTRFRPRLAFAPSQGLNVALSQYAPGKQVWIAGKCYTSGALYTPMGEERYRQWQDKLLHVECSRCGHSYVRAPNVDLGWNQILDCPACNGSETLGPARWWIRPTGFAHPVDQEAVTSPDDIPETSYATRAKLTLPSTSAKWEPITDTLQAFTTRTGLMVSNTGPKRKGYIYCTKCGRIEAVAEPSGMLMRAHPKPYPDELQPECSGMTSSGIVLGTRFPTDVALFSLRLKDPVRLPPADTITKVALRTVAEALARAATDLLEIEPGEVAAEYRPALTADGVDGLETEIFLYDTLSGGAGFSIAAAEKGRDLFQRALDVLRGCKEGCDTSCYRCLRTFRNKVDHASLDRFVGAALLEYILFGKLESFEPRRISAARGLLFTDLLRRQSDGVIATEISADVAFGGVNHDAGIRVQHNGGDVLLVISHPLIHDPLPVDIQLAGIALKAHPVSELWLRQNLARATEATLEYR</sequence>
<dbReference type="OrthoDB" id="9815222at2"/>
<keyword evidence="6" id="KW-0378">Hydrolase</keyword>
<feature type="domain" description="Helicase C-terminal" evidence="5">
    <location>
        <begin position="1026"/>
        <end position="1208"/>
    </location>
</feature>
<dbReference type="GO" id="GO:0036297">
    <property type="term" value="P:interstrand cross-link repair"/>
    <property type="evidence" value="ECO:0007669"/>
    <property type="project" value="TreeGrafter"/>
</dbReference>
<reference evidence="6 7" key="1">
    <citation type="submission" date="2019-11" db="EMBL/GenBank/DDBJ databases">
        <title>Caenimonas koreensis gen. nov., sp. nov., isolated from activated sludge.</title>
        <authorList>
            <person name="Seung H.R."/>
        </authorList>
    </citation>
    <scope>NUCLEOTIDE SEQUENCE [LARGE SCALE GENOMIC DNA]</scope>
    <source>
        <strain evidence="6 7">EMB320</strain>
    </source>
</reference>
<keyword evidence="7" id="KW-1185">Reference proteome</keyword>
<dbReference type="InterPro" id="IPR014001">
    <property type="entry name" value="Helicase_ATP-bd"/>
</dbReference>
<organism evidence="6 7">
    <name type="scientific">Caenimonas koreensis DSM 17982</name>
    <dbReference type="NCBI Taxonomy" id="1121255"/>
    <lineage>
        <taxon>Bacteria</taxon>
        <taxon>Pseudomonadati</taxon>
        <taxon>Pseudomonadota</taxon>
        <taxon>Betaproteobacteria</taxon>
        <taxon>Burkholderiales</taxon>
        <taxon>Comamonadaceae</taxon>
        <taxon>Caenimonas</taxon>
    </lineage>
</organism>
<evidence type="ECO:0000259" key="4">
    <source>
        <dbReference type="PROSITE" id="PS51192"/>
    </source>
</evidence>
<dbReference type="Proteomes" id="UP000487350">
    <property type="component" value="Unassembled WGS sequence"/>
</dbReference>
<feature type="region of interest" description="Disordered" evidence="3">
    <location>
        <begin position="1308"/>
        <end position="1351"/>
    </location>
</feature>
<dbReference type="Pfam" id="PF00270">
    <property type="entry name" value="DEAD"/>
    <property type="match status" value="1"/>
</dbReference>